<keyword evidence="2" id="KW-0596">Phosphopantetheine</keyword>
<keyword evidence="3" id="KW-0597">Phosphoprotein</keyword>
<dbReference type="CDD" id="cd17643">
    <property type="entry name" value="A_NRPS_Cytc1-like"/>
    <property type="match status" value="1"/>
</dbReference>
<dbReference type="RefSeq" id="WP_192540195.1">
    <property type="nucleotide sequence ID" value="NZ_JBQDLW010000015.1"/>
</dbReference>
<dbReference type="Gene3D" id="3.30.559.30">
    <property type="entry name" value="Nonribosomal peptide synthetase, condensation domain"/>
    <property type="match status" value="1"/>
</dbReference>
<dbReference type="PANTHER" id="PTHR45527">
    <property type="entry name" value="NONRIBOSOMAL PEPTIDE SYNTHETASE"/>
    <property type="match status" value="1"/>
</dbReference>
<dbReference type="SUPFAM" id="SSF53474">
    <property type="entry name" value="alpha/beta-Hydrolases"/>
    <property type="match status" value="1"/>
</dbReference>
<name>A0ABR9FFY8_9GAMM</name>
<dbReference type="Pfam" id="PF00550">
    <property type="entry name" value="PP-binding"/>
    <property type="match status" value="1"/>
</dbReference>
<dbReference type="PROSITE" id="PS00455">
    <property type="entry name" value="AMP_BINDING"/>
    <property type="match status" value="1"/>
</dbReference>
<dbReference type="InterPro" id="IPR020845">
    <property type="entry name" value="AMP-binding_CS"/>
</dbReference>
<dbReference type="Pfam" id="PF18563">
    <property type="entry name" value="TubC_N"/>
    <property type="match status" value="1"/>
</dbReference>
<sequence length="1425" mass="159291">MSAAETIRSLLVELGEVGCRIWVEDGKLKVRTSAAGLSSVLKLQLQANKTQLLTYLTEMTSEALSLPQLTSTNSPPQLPKLKPSSREDTFELSYGQRAFWFLYCNEPASAAYNVAMPWRLSSTINVPALKSALQALLERHACLRSTFSEQDGQAVQLIHPCQDLYFEQLDASEDTEEALYQRVRAAYIRPFDLEQGPLLRAHLFTQATDKHVLLLTVHHIVFDGWSLWNLMSELLCVYSSIVEKNTPELAALSWCYQDYVSWQNELFSSREGERLWSYWQKQLAEPPPPLDLPTDRPRSPMQANNGASIRFSLSQELTEQLKAYVLSSGTTLYVTLLACFQVLLYRYTGQRDIWVGSAAAGRSLAEFKDICGCFFNFIVLRGKLDETQSFSTFLTQMQQTTLDALAHQDYPSLLLIERLALQRESNRFALFQVEFNLQQPQQGHVLSPAYSANGSNKSCAISHGGLLLQPYDLPQQEGQFDLSLDVLDVAGQSLSGTFRYNAALFDASRIQRMLGHFESLLKTAISESQTPIAQLPLLTEGEQLQVLALWSNKEEAPTKDTQPPFLCIHTLFEQQVATNPNATAVTFKNETISYGELNERANGIAHQLRSLGVGPDVLVGLFVERSMDIVVGILAILKAGGAYVPLDPEYPADRLSFMAMDAKLKVLLCHEATVERIPQCTAQLLNMSSEVFHAENSSNPEQLVGPSNLAYVIYTSGSTGTPKGVCVEHRNVVRLFKATEQTYQFGSSDVWTLFHSHAFDFSVWEIWGALIHGGSLVIVPYTTARTPKLFYELLINSGVTVLNQTPSAFCQLIEFEETLRSDVNGELSLRWVIFGGEALNPARLKPWYMRHGEQGPTLVNMYGITETTVHVTAKVLKPRDVEGASSNIGVPISDLYVYILDEYYQPLPIGIPGELYVGGAGVARGYLNRVELTEARFINDPVNKQSKEFVYRTGDLCRWMPDGSIEYLGRVDTQVKVRGFRIECTEVEDALLSHCKIIGVVVDAWGEEEQKQLVAWVRLEEDAVESQALAEDLRAYLCGVLPNWMIPSRCVFVDKFPLTPSGKTDRRALTVSKLDIADENRKYTAPENTTEAKLCRIFADLLGASRVGVHDNFFELGGHSLLSMRLLSAVRKEIQVDVPLGVLFQYPTVRDLAKAIRTREGWPKSLLVQLQLGDSKPPLFVIHPVGGGVLCYNELAQALGSNRSVYGIQAIGLEGKAEPLNDIQAMASRYIEEMIELYPSGPYHLYGWSMGGVIAFEIAQQLQAANREVGLIVLADTGLPSLSEQQQISKDEEVLLHLLAEAGELDRAFQQALRTTHKESRRALILERLAHSPSPLDPEDIAKLTPIYRANLSAVSTYQPNTTNNLIHFIRAHERLDGQEDSFVYWCELAKQVELHEVNGNHFTMHNRMGAEKIATLLEHYLNRN</sequence>
<dbReference type="SMART" id="SM00824">
    <property type="entry name" value="PKS_TE"/>
    <property type="match status" value="1"/>
</dbReference>
<dbReference type="Pfam" id="PF00501">
    <property type="entry name" value="AMP-binding"/>
    <property type="match status" value="1"/>
</dbReference>
<dbReference type="InterPro" id="IPR044894">
    <property type="entry name" value="TubC_N_sf"/>
</dbReference>
<dbReference type="InterPro" id="IPR029058">
    <property type="entry name" value="AB_hydrolase_fold"/>
</dbReference>
<dbReference type="SUPFAM" id="SSF56801">
    <property type="entry name" value="Acetyl-CoA synthetase-like"/>
    <property type="match status" value="1"/>
</dbReference>
<dbReference type="InterPro" id="IPR020806">
    <property type="entry name" value="PKS_PP-bd"/>
</dbReference>
<gene>
    <name evidence="5" type="ORF">EI167_00465</name>
</gene>
<evidence type="ECO:0000259" key="4">
    <source>
        <dbReference type="PROSITE" id="PS50075"/>
    </source>
</evidence>
<dbReference type="PROSITE" id="PS50075">
    <property type="entry name" value="CARRIER"/>
    <property type="match status" value="1"/>
</dbReference>
<dbReference type="Gene3D" id="3.40.50.980">
    <property type="match status" value="2"/>
</dbReference>
<dbReference type="NCBIfam" id="TIGR01733">
    <property type="entry name" value="AA-adenyl-dom"/>
    <property type="match status" value="1"/>
</dbReference>
<dbReference type="InterPro" id="IPR001242">
    <property type="entry name" value="Condensation_dom"/>
</dbReference>
<dbReference type="InterPro" id="IPR025110">
    <property type="entry name" value="AMP-bd_C"/>
</dbReference>
<dbReference type="PROSITE" id="PS00012">
    <property type="entry name" value="PHOSPHOPANTETHEINE"/>
    <property type="match status" value="1"/>
</dbReference>
<dbReference type="Gene3D" id="1.10.10.1830">
    <property type="entry name" value="Non-ribosomal peptide synthase, adenylation domain"/>
    <property type="match status" value="1"/>
</dbReference>
<dbReference type="InterPro" id="IPR041464">
    <property type="entry name" value="TubC_N"/>
</dbReference>
<dbReference type="InterPro" id="IPR001031">
    <property type="entry name" value="Thioesterase"/>
</dbReference>
<dbReference type="InterPro" id="IPR020802">
    <property type="entry name" value="TesA-like"/>
</dbReference>
<dbReference type="Pfam" id="PF00668">
    <property type="entry name" value="Condensation"/>
    <property type="match status" value="1"/>
</dbReference>
<dbReference type="InterPro" id="IPR009081">
    <property type="entry name" value="PP-bd_ACP"/>
</dbReference>
<evidence type="ECO:0000313" key="6">
    <source>
        <dbReference type="Proteomes" id="UP000707245"/>
    </source>
</evidence>
<dbReference type="InterPro" id="IPR036736">
    <property type="entry name" value="ACP-like_sf"/>
</dbReference>
<proteinExistence type="predicted"/>
<dbReference type="Gene3D" id="2.30.38.10">
    <property type="entry name" value="Luciferase, Domain 3"/>
    <property type="match status" value="1"/>
</dbReference>
<evidence type="ECO:0000256" key="3">
    <source>
        <dbReference type="ARBA" id="ARBA00022553"/>
    </source>
</evidence>
<evidence type="ECO:0000256" key="1">
    <source>
        <dbReference type="ARBA" id="ARBA00001957"/>
    </source>
</evidence>
<dbReference type="InterPro" id="IPR023213">
    <property type="entry name" value="CAT-like_dom_sf"/>
</dbReference>
<dbReference type="InterPro" id="IPR000873">
    <property type="entry name" value="AMP-dep_synth/lig_dom"/>
</dbReference>
<dbReference type="InterPro" id="IPR006162">
    <property type="entry name" value="Ppantetheine_attach_site"/>
</dbReference>
<dbReference type="Gene3D" id="1.10.1200.10">
    <property type="entry name" value="ACP-like"/>
    <property type="match status" value="1"/>
</dbReference>
<protein>
    <submittedName>
        <fullName evidence="5">Amino acid adenylation domain-containing protein</fullName>
    </submittedName>
</protein>
<dbReference type="InterPro" id="IPR045851">
    <property type="entry name" value="AMP-bd_C_sf"/>
</dbReference>
<comment type="cofactor">
    <cofactor evidence="1">
        <name>pantetheine 4'-phosphate</name>
        <dbReference type="ChEBI" id="CHEBI:47942"/>
    </cofactor>
</comment>
<evidence type="ECO:0000256" key="2">
    <source>
        <dbReference type="ARBA" id="ARBA00022450"/>
    </source>
</evidence>
<keyword evidence="6" id="KW-1185">Reference proteome</keyword>
<evidence type="ECO:0000313" key="5">
    <source>
        <dbReference type="EMBL" id="MBE0455952.1"/>
    </source>
</evidence>
<feature type="domain" description="Carrier" evidence="4">
    <location>
        <begin position="1085"/>
        <end position="1160"/>
    </location>
</feature>
<dbReference type="SUPFAM" id="SSF47336">
    <property type="entry name" value="ACP-like"/>
    <property type="match status" value="1"/>
</dbReference>
<dbReference type="SMART" id="SM00823">
    <property type="entry name" value="PKS_PP"/>
    <property type="match status" value="1"/>
</dbReference>
<dbReference type="CDD" id="cd19531">
    <property type="entry name" value="LCL_NRPS-like"/>
    <property type="match status" value="1"/>
</dbReference>
<dbReference type="Pfam" id="PF00975">
    <property type="entry name" value="Thioesterase"/>
    <property type="match status" value="1"/>
</dbReference>
<dbReference type="Gene3D" id="3.30.559.10">
    <property type="entry name" value="Chloramphenicol acetyltransferase-like domain"/>
    <property type="match status" value="1"/>
</dbReference>
<dbReference type="InterPro" id="IPR010071">
    <property type="entry name" value="AA_adenyl_dom"/>
</dbReference>
<dbReference type="SUPFAM" id="SSF52777">
    <property type="entry name" value="CoA-dependent acyltransferases"/>
    <property type="match status" value="2"/>
</dbReference>
<organism evidence="5 6">
    <name type="scientific">Pseudoalteromonas prydzensis</name>
    <dbReference type="NCBI Taxonomy" id="182141"/>
    <lineage>
        <taxon>Bacteria</taxon>
        <taxon>Pseudomonadati</taxon>
        <taxon>Pseudomonadota</taxon>
        <taxon>Gammaproteobacteria</taxon>
        <taxon>Alteromonadales</taxon>
        <taxon>Pseudoalteromonadaceae</taxon>
        <taxon>Pseudoalteromonas</taxon>
    </lineage>
</organism>
<dbReference type="Proteomes" id="UP000707245">
    <property type="component" value="Unassembled WGS sequence"/>
</dbReference>
<comment type="caution">
    <text evidence="5">The sequence shown here is derived from an EMBL/GenBank/DDBJ whole genome shotgun (WGS) entry which is preliminary data.</text>
</comment>
<dbReference type="Gene3D" id="3.30.300.30">
    <property type="match status" value="1"/>
</dbReference>
<reference evidence="5 6" key="1">
    <citation type="submission" date="2020-07" db="EMBL/GenBank/DDBJ databases">
        <title>Halophilic bacteria isolated from french cheeses.</title>
        <authorList>
            <person name="Kothe C.I."/>
            <person name="Farah-Kraiem B."/>
            <person name="Renault P."/>
            <person name="Dridi B."/>
        </authorList>
    </citation>
    <scope>NUCLEOTIDE SEQUENCE [LARGE SCALE GENOMIC DNA]</scope>
    <source>
        <strain evidence="5 6">FME14</strain>
    </source>
</reference>
<dbReference type="Pfam" id="PF13193">
    <property type="entry name" value="AMP-binding_C"/>
    <property type="match status" value="1"/>
</dbReference>
<dbReference type="PANTHER" id="PTHR45527:SF14">
    <property type="entry name" value="PLIPASTATIN SYNTHASE SUBUNIT B"/>
    <property type="match status" value="1"/>
</dbReference>
<dbReference type="Gene3D" id="3.40.50.1820">
    <property type="entry name" value="alpha/beta hydrolase"/>
    <property type="match status" value="1"/>
</dbReference>
<accession>A0ABR9FFY8</accession>
<dbReference type="EMBL" id="RRZA01000001">
    <property type="protein sequence ID" value="MBE0455952.1"/>
    <property type="molecule type" value="Genomic_DNA"/>
</dbReference>